<dbReference type="SUPFAM" id="SSF50965">
    <property type="entry name" value="Galactose oxidase, central domain"/>
    <property type="match status" value="1"/>
</dbReference>
<dbReference type="PANTHER" id="PTHR31672:SF12">
    <property type="entry name" value="F-BOX DOMAIN-CONTAINING PROTEIN"/>
    <property type="match status" value="1"/>
</dbReference>
<dbReference type="Pfam" id="PF07734">
    <property type="entry name" value="FBA_1"/>
    <property type="match status" value="1"/>
</dbReference>
<dbReference type="SUPFAM" id="SSF81383">
    <property type="entry name" value="F-box domain"/>
    <property type="match status" value="1"/>
</dbReference>
<name>A0A6A2XAM4_HIBSY</name>
<dbReference type="Gene3D" id="1.20.1280.50">
    <property type="match status" value="1"/>
</dbReference>
<organism evidence="2 3">
    <name type="scientific">Hibiscus syriacus</name>
    <name type="common">Rose of Sharon</name>
    <dbReference type="NCBI Taxonomy" id="106335"/>
    <lineage>
        <taxon>Eukaryota</taxon>
        <taxon>Viridiplantae</taxon>
        <taxon>Streptophyta</taxon>
        <taxon>Embryophyta</taxon>
        <taxon>Tracheophyta</taxon>
        <taxon>Spermatophyta</taxon>
        <taxon>Magnoliopsida</taxon>
        <taxon>eudicotyledons</taxon>
        <taxon>Gunneridae</taxon>
        <taxon>Pentapetalae</taxon>
        <taxon>rosids</taxon>
        <taxon>malvids</taxon>
        <taxon>Malvales</taxon>
        <taxon>Malvaceae</taxon>
        <taxon>Malvoideae</taxon>
        <taxon>Hibiscus</taxon>
    </lineage>
</organism>
<dbReference type="FunFam" id="1.20.1280.50:FF:000085">
    <property type="entry name" value="F-box domain containing protein"/>
    <property type="match status" value="1"/>
</dbReference>
<protein>
    <recommendedName>
        <fullName evidence="1">F-box domain-containing protein</fullName>
    </recommendedName>
</protein>
<dbReference type="PROSITE" id="PS50181">
    <property type="entry name" value="FBOX"/>
    <property type="match status" value="1"/>
</dbReference>
<evidence type="ECO:0000313" key="3">
    <source>
        <dbReference type="Proteomes" id="UP000436088"/>
    </source>
</evidence>
<proteinExistence type="predicted"/>
<dbReference type="InterPro" id="IPR006527">
    <property type="entry name" value="F-box-assoc_dom_typ1"/>
</dbReference>
<gene>
    <name evidence="2" type="ORF">F3Y22_tig00116964pilonHSYRG00229</name>
</gene>
<evidence type="ECO:0000259" key="1">
    <source>
        <dbReference type="PROSITE" id="PS50181"/>
    </source>
</evidence>
<evidence type="ECO:0000313" key="2">
    <source>
        <dbReference type="EMBL" id="KAE8659166.1"/>
    </source>
</evidence>
<dbReference type="Gene3D" id="2.120.10.80">
    <property type="entry name" value="Kelch-type beta propeller"/>
    <property type="match status" value="1"/>
</dbReference>
<sequence>MEFGKSIVAKSLKSKTGRSAEMDPRIWSKLPPELLEHILSFLPLKTFLNLRSTCKRFKSLVFSPSFISKHSSASQFSSFLLLSHPQCYGYFPLYDTIRGAWRNLALPFSFLSPSAAQVNLLSSCNGLLCFSLPNSSSFLVCNLLAKSSRVIEFPLFPFAFEMLTLVSTPDGYKLFMLCPKSSSNDALVYDSKDHSWTQHDGFQPLLVQNFHQEGASFNGSLCFATAEPYSAVSFDLDKGTWETLNTEMPGELTFVRLVSDTDGGKLYLVGGIGRNGISRSLRLWELGNGGRWVEVERLPELMCRKFMSVCYHNYEHVYCFWHQGMICVCCQTWPEFVLQGFKEKLALDTQVSFTPRQVELWFQVVLFCT</sequence>
<reference evidence="2" key="1">
    <citation type="submission" date="2019-09" db="EMBL/GenBank/DDBJ databases">
        <title>Draft genome information of white flower Hibiscus syriacus.</title>
        <authorList>
            <person name="Kim Y.-M."/>
        </authorList>
    </citation>
    <scope>NUCLEOTIDE SEQUENCE [LARGE SCALE GENOMIC DNA]</scope>
    <source>
        <strain evidence="2">YM2019G1</strain>
    </source>
</reference>
<dbReference type="FunFam" id="2.120.10.80:FF:000169">
    <property type="entry name" value="F-box family protein"/>
    <property type="match status" value="1"/>
</dbReference>
<dbReference type="SMART" id="SM00256">
    <property type="entry name" value="FBOX"/>
    <property type="match status" value="1"/>
</dbReference>
<dbReference type="EMBL" id="VEPZ02001738">
    <property type="protein sequence ID" value="KAE8659166.1"/>
    <property type="molecule type" value="Genomic_DNA"/>
</dbReference>
<dbReference type="Proteomes" id="UP000436088">
    <property type="component" value="Unassembled WGS sequence"/>
</dbReference>
<dbReference type="InterPro" id="IPR015915">
    <property type="entry name" value="Kelch-typ_b-propeller"/>
</dbReference>
<dbReference type="Pfam" id="PF00646">
    <property type="entry name" value="F-box"/>
    <property type="match status" value="1"/>
</dbReference>
<dbReference type="InterPro" id="IPR050796">
    <property type="entry name" value="SCF_F-box_component"/>
</dbReference>
<comment type="caution">
    <text evidence="2">The sequence shown here is derived from an EMBL/GenBank/DDBJ whole genome shotgun (WGS) entry which is preliminary data.</text>
</comment>
<accession>A0A6A2XAM4</accession>
<dbReference type="InterPro" id="IPR011043">
    <property type="entry name" value="Gal_Oxase/kelch_b-propeller"/>
</dbReference>
<keyword evidence="3" id="KW-1185">Reference proteome</keyword>
<dbReference type="AlphaFoldDB" id="A0A6A2XAM4"/>
<dbReference type="InterPro" id="IPR036047">
    <property type="entry name" value="F-box-like_dom_sf"/>
</dbReference>
<feature type="domain" description="F-box" evidence="1">
    <location>
        <begin position="24"/>
        <end position="70"/>
    </location>
</feature>
<dbReference type="InterPro" id="IPR001810">
    <property type="entry name" value="F-box_dom"/>
</dbReference>
<dbReference type="PANTHER" id="PTHR31672">
    <property type="entry name" value="BNACNNG10540D PROTEIN"/>
    <property type="match status" value="1"/>
</dbReference>